<dbReference type="Pfam" id="PF06996">
    <property type="entry name" value="T6SS_TssG"/>
    <property type="match status" value="1"/>
</dbReference>
<proteinExistence type="predicted"/>
<dbReference type="RefSeq" id="WP_084120964.1">
    <property type="nucleotide sequence ID" value="NZ_LT838813.1"/>
</dbReference>
<evidence type="ECO:0000313" key="2">
    <source>
        <dbReference type="Proteomes" id="UP000192333"/>
    </source>
</evidence>
<accession>A0A1W2H5E4</accession>
<dbReference type="STRING" id="758820.SAMN00777080_2748"/>
<evidence type="ECO:0000313" key="1">
    <source>
        <dbReference type="EMBL" id="SMD44133.1"/>
    </source>
</evidence>
<dbReference type="EMBL" id="LT838813">
    <property type="protein sequence ID" value="SMD44133.1"/>
    <property type="molecule type" value="Genomic_DNA"/>
</dbReference>
<dbReference type="Proteomes" id="UP000192333">
    <property type="component" value="Chromosome I"/>
</dbReference>
<name>A0A1W2H5E4_9BACT</name>
<sequence length="329" mass="37409">METTEKLYQLIKVLKSSSLDVKAEAYLAIAGVDGINQDQFIALNSGPFKRTFQKDVQDVSIEEDGAHQEFIAIKLNREGIYDLLPEGIFHHSNETKKRDVGSHGMALEVRRNKMIEGECRKFFAPLENALFVQKLNLESEEYSMIQGLDFGEMDFDLMGFYGLPLDLPKAFIPGFLRIMPYKQLVSSDFQVAEKVLSLMISHPVEFKLIHKTENQCVFSDQDQNHENFGLLGTGSVLGDYFPSYDPKIKTFIGPIHEHELPEYLEGGQKKNVLDRFYRIFLPLDMDIVTEISVREDSLNMDLKNMAGPYLGYSSALESTEILDLVSEIV</sequence>
<keyword evidence="2" id="KW-1185">Reference proteome</keyword>
<dbReference type="InterPro" id="IPR010732">
    <property type="entry name" value="T6SS_TssG-like"/>
</dbReference>
<gene>
    <name evidence="1" type="ORF">SAMN00777080_2748</name>
</gene>
<reference evidence="2" key="1">
    <citation type="submission" date="2017-04" db="EMBL/GenBank/DDBJ databases">
        <authorList>
            <person name="Varghese N."/>
            <person name="Submissions S."/>
        </authorList>
    </citation>
    <scope>NUCLEOTIDE SEQUENCE [LARGE SCALE GENOMIC DNA]</scope>
    <source>
        <strain evidence="2">DSM 16537</strain>
    </source>
</reference>
<dbReference type="AlphaFoldDB" id="A0A1W2H5E4"/>
<dbReference type="OrthoDB" id="1411058at2"/>
<protein>
    <submittedName>
        <fullName evidence="1">Uncharacterized protein conserved in bacteria</fullName>
    </submittedName>
</protein>
<organism evidence="1 2">
    <name type="scientific">Aquiflexum balticum DSM 16537</name>
    <dbReference type="NCBI Taxonomy" id="758820"/>
    <lineage>
        <taxon>Bacteria</taxon>
        <taxon>Pseudomonadati</taxon>
        <taxon>Bacteroidota</taxon>
        <taxon>Cytophagia</taxon>
        <taxon>Cytophagales</taxon>
        <taxon>Cyclobacteriaceae</taxon>
        <taxon>Aquiflexum</taxon>
    </lineage>
</organism>